<dbReference type="OrthoDB" id="9812754at2"/>
<dbReference type="GO" id="GO:0005829">
    <property type="term" value="C:cytosol"/>
    <property type="evidence" value="ECO:0007669"/>
    <property type="project" value="TreeGrafter"/>
</dbReference>
<dbReference type="Gene3D" id="3.30.70.100">
    <property type="match status" value="1"/>
</dbReference>
<dbReference type="InterPro" id="IPR011008">
    <property type="entry name" value="Dimeric_a/b-barrel"/>
</dbReference>
<organism evidence="2 3">
    <name type="scientific">Candidatus Competibacter denitrificans Run_A_D11</name>
    <dbReference type="NCBI Taxonomy" id="1400863"/>
    <lineage>
        <taxon>Bacteria</taxon>
        <taxon>Pseudomonadati</taxon>
        <taxon>Pseudomonadota</taxon>
        <taxon>Gammaproteobacteria</taxon>
        <taxon>Candidatus Competibacteraceae</taxon>
        <taxon>Candidatus Competibacter</taxon>
    </lineage>
</organism>
<reference evidence="2" key="1">
    <citation type="submission" date="2013-07" db="EMBL/GenBank/DDBJ databases">
        <authorList>
            <person name="McIlroy S."/>
        </authorList>
    </citation>
    <scope>NUCLEOTIDE SEQUENCE [LARGE SCALE GENOMIC DNA]</scope>
    <source>
        <strain evidence="2">Run_A_D11</strain>
    </source>
</reference>
<reference evidence="2" key="2">
    <citation type="submission" date="2014-03" db="EMBL/GenBank/DDBJ databases">
        <title>Candidatus Competibacter-lineage genomes retrieved from metagenomes reveal functional metabolic diversity.</title>
        <authorList>
            <person name="McIlroy S.J."/>
            <person name="Albertsen M."/>
            <person name="Andresen E.K."/>
            <person name="Saunders A.M."/>
            <person name="Kristiansen R."/>
            <person name="Stokholm-Bjerregaard M."/>
            <person name="Nielsen K.L."/>
            <person name="Nielsen P.H."/>
        </authorList>
    </citation>
    <scope>NUCLEOTIDE SEQUENCE</scope>
    <source>
        <strain evidence="2">Run_A_D11</strain>
    </source>
</reference>
<dbReference type="EMBL" id="CBTJ020000045">
    <property type="protein sequence ID" value="CDI03096.1"/>
    <property type="molecule type" value="Genomic_DNA"/>
</dbReference>
<evidence type="ECO:0000313" key="2">
    <source>
        <dbReference type="EMBL" id="CDI03096.1"/>
    </source>
</evidence>
<dbReference type="InterPro" id="IPR050744">
    <property type="entry name" value="AI-2_Isomerase_LsrG"/>
</dbReference>
<dbReference type="Proteomes" id="UP000035760">
    <property type="component" value="Unassembled WGS sequence"/>
</dbReference>
<feature type="domain" description="ABM" evidence="1">
    <location>
        <begin position="2"/>
        <end position="90"/>
    </location>
</feature>
<name>W6M5F1_9GAMM</name>
<keyword evidence="2" id="KW-0560">Oxidoreductase</keyword>
<proteinExistence type="predicted"/>
<dbReference type="PANTHER" id="PTHR33336:SF1">
    <property type="entry name" value="(4S)-4-HYDROXY-5-PHOSPHONOOXYPENTANE-2,3-DIONE ISOMERASE"/>
    <property type="match status" value="1"/>
</dbReference>
<dbReference type="AlphaFoldDB" id="W6M5F1"/>
<dbReference type="SUPFAM" id="SSF54909">
    <property type="entry name" value="Dimeric alpha+beta barrel"/>
    <property type="match status" value="1"/>
</dbReference>
<protein>
    <submittedName>
        <fullName evidence="2">Antibiotic biosynthesis monooxygenase</fullName>
    </submittedName>
</protein>
<dbReference type="RefSeq" id="WP_048673619.1">
    <property type="nucleotide sequence ID" value="NZ_CBTJ020000045.1"/>
</dbReference>
<dbReference type="STRING" id="1400863.BN873_380078"/>
<comment type="caution">
    <text evidence="2">The sequence shown here is derived from an EMBL/GenBank/DDBJ whole genome shotgun (WGS) entry which is preliminary data.</text>
</comment>
<dbReference type="GO" id="GO:0004497">
    <property type="term" value="F:monooxygenase activity"/>
    <property type="evidence" value="ECO:0007669"/>
    <property type="project" value="UniProtKB-KW"/>
</dbReference>
<accession>W6M5F1</accession>
<dbReference type="PROSITE" id="PS51725">
    <property type="entry name" value="ABM"/>
    <property type="match status" value="1"/>
</dbReference>
<evidence type="ECO:0000313" key="3">
    <source>
        <dbReference type="Proteomes" id="UP000035760"/>
    </source>
</evidence>
<keyword evidence="2" id="KW-0503">Monooxygenase</keyword>
<keyword evidence="3" id="KW-1185">Reference proteome</keyword>
<sequence>MLVIHVFIHVKSESVEAFKMASLENARHSVREPGIARFDVIQQTDDPTRFVLVEVYRTVEATVAHKETEHYARWRDTVADMMAEPRSSVKYANVFPVDAGWDYPVGV</sequence>
<dbReference type="Pfam" id="PF03992">
    <property type="entry name" value="ABM"/>
    <property type="match status" value="1"/>
</dbReference>
<dbReference type="InterPro" id="IPR007138">
    <property type="entry name" value="ABM_dom"/>
</dbReference>
<evidence type="ECO:0000259" key="1">
    <source>
        <dbReference type="PROSITE" id="PS51725"/>
    </source>
</evidence>
<gene>
    <name evidence="2" type="ORF">BN873_380078</name>
</gene>
<dbReference type="PANTHER" id="PTHR33336">
    <property type="entry name" value="QUINOL MONOOXYGENASE YGIN-RELATED"/>
    <property type="match status" value="1"/>
</dbReference>